<dbReference type="PANTHER" id="PTHR44846:SF17">
    <property type="entry name" value="GNTR-FAMILY TRANSCRIPTIONAL REGULATOR"/>
    <property type="match status" value="1"/>
</dbReference>
<evidence type="ECO:0000313" key="6">
    <source>
        <dbReference type="EMBL" id="KAB1983415.1"/>
    </source>
</evidence>
<keyword evidence="7" id="KW-1185">Reference proteome</keyword>
<proteinExistence type="predicted"/>
<accession>A0A7J5DB23</accession>
<feature type="domain" description="HTH gntR-type" evidence="5">
    <location>
        <begin position="10"/>
        <end position="78"/>
    </location>
</feature>
<dbReference type="Gene3D" id="1.10.10.10">
    <property type="entry name" value="Winged helix-like DNA-binding domain superfamily/Winged helix DNA-binding domain"/>
    <property type="match status" value="1"/>
</dbReference>
<dbReference type="CDD" id="cd07377">
    <property type="entry name" value="WHTH_GntR"/>
    <property type="match status" value="1"/>
</dbReference>
<evidence type="ECO:0000313" key="7">
    <source>
        <dbReference type="Proteomes" id="UP000442990"/>
    </source>
</evidence>
<dbReference type="GO" id="GO:0045892">
    <property type="term" value="P:negative regulation of DNA-templated transcription"/>
    <property type="evidence" value="ECO:0007669"/>
    <property type="project" value="TreeGrafter"/>
</dbReference>
<gene>
    <name evidence="6" type="ORF">F8144_29105</name>
</gene>
<keyword evidence="4" id="KW-0175">Coiled coil</keyword>
<evidence type="ECO:0000256" key="1">
    <source>
        <dbReference type="ARBA" id="ARBA00023015"/>
    </source>
</evidence>
<evidence type="ECO:0000256" key="4">
    <source>
        <dbReference type="SAM" id="Coils"/>
    </source>
</evidence>
<protein>
    <submittedName>
        <fullName evidence="6">Winged helix-turn-helix transcriptional regulator</fullName>
    </submittedName>
</protein>
<comment type="caution">
    <text evidence="6">The sequence shown here is derived from an EMBL/GenBank/DDBJ whole genome shotgun (WGS) entry which is preliminary data.</text>
</comment>
<dbReference type="InterPro" id="IPR000524">
    <property type="entry name" value="Tscrpt_reg_HTH_GntR"/>
</dbReference>
<dbReference type="SMART" id="SM00345">
    <property type="entry name" value="HTH_GNTR"/>
    <property type="match status" value="1"/>
</dbReference>
<reference evidence="6 7" key="1">
    <citation type="submission" date="2019-09" db="EMBL/GenBank/DDBJ databases">
        <title>Isolation and identification of active actinomycetes.</title>
        <authorList>
            <person name="Yu Z."/>
            <person name="Han C."/>
            <person name="Yu B."/>
        </authorList>
    </citation>
    <scope>NUCLEOTIDE SEQUENCE [LARGE SCALE GENOMIC DNA]</scope>
    <source>
        <strain evidence="6 7">NEAU-H2</strain>
    </source>
</reference>
<evidence type="ECO:0000259" key="5">
    <source>
        <dbReference type="PROSITE" id="PS50949"/>
    </source>
</evidence>
<dbReference type="InterPro" id="IPR050679">
    <property type="entry name" value="Bact_HTH_transcr_reg"/>
</dbReference>
<sequence length="120" mass="13164">MQMVEWTGKQFAYQQVADDLRRRIADGEFADTGQLPSYGDLQKAYGVTVTVARAAINQLKTDGLVVTHQGKGVFLTADADRSAAQLADPVAALAELREEVDRLRTEVGELRQRVTTLEGN</sequence>
<dbReference type="Proteomes" id="UP000442990">
    <property type="component" value="Unassembled WGS sequence"/>
</dbReference>
<dbReference type="GO" id="GO:0003700">
    <property type="term" value="F:DNA-binding transcription factor activity"/>
    <property type="evidence" value="ECO:0007669"/>
    <property type="project" value="InterPro"/>
</dbReference>
<dbReference type="SUPFAM" id="SSF46785">
    <property type="entry name" value="Winged helix' DNA-binding domain"/>
    <property type="match status" value="1"/>
</dbReference>
<evidence type="ECO:0000256" key="3">
    <source>
        <dbReference type="ARBA" id="ARBA00023163"/>
    </source>
</evidence>
<dbReference type="PANTHER" id="PTHR44846">
    <property type="entry name" value="MANNOSYL-D-GLYCERATE TRANSPORT/METABOLISM SYSTEM REPRESSOR MNGR-RELATED"/>
    <property type="match status" value="1"/>
</dbReference>
<keyword evidence="3" id="KW-0804">Transcription</keyword>
<dbReference type="GO" id="GO:0003677">
    <property type="term" value="F:DNA binding"/>
    <property type="evidence" value="ECO:0007669"/>
    <property type="project" value="UniProtKB-KW"/>
</dbReference>
<feature type="coiled-coil region" evidence="4">
    <location>
        <begin position="93"/>
        <end position="120"/>
    </location>
</feature>
<dbReference type="PROSITE" id="PS50949">
    <property type="entry name" value="HTH_GNTR"/>
    <property type="match status" value="1"/>
</dbReference>
<keyword evidence="2" id="KW-0238">DNA-binding</keyword>
<dbReference type="InterPro" id="IPR036390">
    <property type="entry name" value="WH_DNA-bd_sf"/>
</dbReference>
<evidence type="ECO:0000256" key="2">
    <source>
        <dbReference type="ARBA" id="ARBA00023125"/>
    </source>
</evidence>
<name>A0A7J5DB23_9ACTN</name>
<dbReference type="InterPro" id="IPR036388">
    <property type="entry name" value="WH-like_DNA-bd_sf"/>
</dbReference>
<dbReference type="AlphaFoldDB" id="A0A7J5DB23"/>
<organism evidence="6 7">
    <name type="scientific">Streptomyces triticiradicis</name>
    <dbReference type="NCBI Taxonomy" id="2651189"/>
    <lineage>
        <taxon>Bacteria</taxon>
        <taxon>Bacillati</taxon>
        <taxon>Actinomycetota</taxon>
        <taxon>Actinomycetes</taxon>
        <taxon>Kitasatosporales</taxon>
        <taxon>Streptomycetaceae</taxon>
        <taxon>Streptomyces</taxon>
    </lineage>
</organism>
<keyword evidence="1" id="KW-0805">Transcription regulation</keyword>
<dbReference type="Pfam" id="PF00392">
    <property type="entry name" value="GntR"/>
    <property type="match status" value="1"/>
</dbReference>
<dbReference type="EMBL" id="WBKG01000029">
    <property type="protein sequence ID" value="KAB1983415.1"/>
    <property type="molecule type" value="Genomic_DNA"/>
</dbReference>